<dbReference type="Proteomes" id="UP000028501">
    <property type="component" value="Chromosome"/>
</dbReference>
<dbReference type="PANTHER" id="PTHR43228">
    <property type="entry name" value="TWO-COMPONENT RESPONSE REGULATOR"/>
    <property type="match status" value="1"/>
</dbReference>
<feature type="modified residue" description="4-aspartylphosphate" evidence="1">
    <location>
        <position position="50"/>
    </location>
</feature>
<dbReference type="KEGG" id="afg:AFULGI_00026840"/>
<organism evidence="3 4">
    <name type="scientific">Archaeoglobus fulgidus DSM 8774</name>
    <dbReference type="NCBI Taxonomy" id="1344584"/>
    <lineage>
        <taxon>Archaea</taxon>
        <taxon>Methanobacteriati</taxon>
        <taxon>Methanobacteriota</taxon>
        <taxon>Archaeoglobi</taxon>
        <taxon>Archaeoglobales</taxon>
        <taxon>Archaeoglobaceae</taxon>
        <taxon>Archaeoglobus</taxon>
    </lineage>
</organism>
<dbReference type="PANTHER" id="PTHR43228:SF1">
    <property type="entry name" value="TWO-COMPONENT RESPONSE REGULATOR ARR22"/>
    <property type="match status" value="1"/>
</dbReference>
<dbReference type="InterPro" id="IPR011006">
    <property type="entry name" value="CheY-like_superfamily"/>
</dbReference>
<evidence type="ECO:0000259" key="2">
    <source>
        <dbReference type="PROSITE" id="PS50110"/>
    </source>
</evidence>
<dbReference type="GO" id="GO:0000160">
    <property type="term" value="P:phosphorelay signal transduction system"/>
    <property type="evidence" value="ECO:0007669"/>
    <property type="project" value="InterPro"/>
</dbReference>
<name>A0A075WHD4_ARCFL</name>
<dbReference type="SUPFAM" id="SSF52172">
    <property type="entry name" value="CheY-like"/>
    <property type="match status" value="1"/>
</dbReference>
<sequence length="114" mass="12937">MKKILLVEDEPDLLEIFGHMLSDYEVIKASDGNEAIELFKEHKPDIVLMDVELPGIDGVEATRRILEYNPAAKVIAITAFASRRGKEMLEAGAVEVLKKPFRMHELLETIKKYL</sequence>
<gene>
    <name evidence="3" type="ORF">AFULGI_00026840</name>
</gene>
<dbReference type="HOGENOM" id="CLU_000445_69_15_2"/>
<dbReference type="Pfam" id="PF00072">
    <property type="entry name" value="Response_reg"/>
    <property type="match status" value="1"/>
</dbReference>
<evidence type="ECO:0000313" key="4">
    <source>
        <dbReference type="Proteomes" id="UP000028501"/>
    </source>
</evidence>
<accession>A0A075WHD4</accession>
<dbReference type="InterPro" id="IPR052048">
    <property type="entry name" value="ST_Response_Regulator"/>
</dbReference>
<dbReference type="InterPro" id="IPR001789">
    <property type="entry name" value="Sig_transdc_resp-reg_receiver"/>
</dbReference>
<protein>
    <submittedName>
        <fullName evidence="3">Response regulator</fullName>
    </submittedName>
</protein>
<keyword evidence="1" id="KW-0597">Phosphoprotein</keyword>
<dbReference type="Gene3D" id="3.40.50.2300">
    <property type="match status" value="1"/>
</dbReference>
<evidence type="ECO:0000256" key="1">
    <source>
        <dbReference type="PROSITE-ProRule" id="PRU00169"/>
    </source>
</evidence>
<proteinExistence type="predicted"/>
<feature type="domain" description="Response regulatory" evidence="2">
    <location>
        <begin position="3"/>
        <end position="114"/>
    </location>
</feature>
<dbReference type="GeneID" id="24796143"/>
<dbReference type="SMART" id="SM00448">
    <property type="entry name" value="REC"/>
    <property type="match status" value="1"/>
</dbReference>
<evidence type="ECO:0000313" key="3">
    <source>
        <dbReference type="EMBL" id="AIG99386.1"/>
    </source>
</evidence>
<reference evidence="3 4" key="1">
    <citation type="submission" date="2013-07" db="EMBL/GenBank/DDBJ databases">
        <title>Genome of Archaeoglobus fulgidus.</title>
        <authorList>
            <person name="Fiebig A."/>
            <person name="Birkeland N.-K."/>
        </authorList>
    </citation>
    <scope>NUCLEOTIDE SEQUENCE [LARGE SCALE GENOMIC DNA]</scope>
    <source>
        <strain evidence="3 4">DSM 8774</strain>
    </source>
</reference>
<dbReference type="PROSITE" id="PS50110">
    <property type="entry name" value="RESPONSE_REGULATORY"/>
    <property type="match status" value="1"/>
</dbReference>
<dbReference type="RefSeq" id="WP_010879906.1">
    <property type="nucleotide sequence ID" value="NZ_CP006577.1"/>
</dbReference>
<dbReference type="AlphaFoldDB" id="A0A075WHD4"/>
<dbReference type="EMBL" id="CP006577">
    <property type="protein sequence ID" value="AIG99386.1"/>
    <property type="molecule type" value="Genomic_DNA"/>
</dbReference>